<dbReference type="NCBIfam" id="TIGR00711">
    <property type="entry name" value="efflux_EmrB"/>
    <property type="match status" value="1"/>
</dbReference>
<feature type="transmembrane region" description="Helical" evidence="9">
    <location>
        <begin position="12"/>
        <end position="32"/>
    </location>
</feature>
<feature type="transmembrane region" description="Helical" evidence="9">
    <location>
        <begin position="360"/>
        <end position="382"/>
    </location>
</feature>
<feature type="transmembrane region" description="Helical" evidence="9">
    <location>
        <begin position="267"/>
        <end position="288"/>
    </location>
</feature>
<dbReference type="Pfam" id="PF07690">
    <property type="entry name" value="MFS_1"/>
    <property type="match status" value="1"/>
</dbReference>
<evidence type="ECO:0000256" key="3">
    <source>
        <dbReference type="ARBA" id="ARBA00022448"/>
    </source>
</evidence>
<feature type="transmembrane region" description="Helical" evidence="9">
    <location>
        <begin position="230"/>
        <end position="247"/>
    </location>
</feature>
<accession>A0A5N6AAA6</accession>
<name>A0A5N6AAA6_9ACTN</name>
<feature type="domain" description="Major facilitator superfamily (MFS) profile" evidence="10">
    <location>
        <begin position="14"/>
        <end position="495"/>
    </location>
</feature>
<evidence type="ECO:0000313" key="12">
    <source>
        <dbReference type="Proteomes" id="UP000314251"/>
    </source>
</evidence>
<dbReference type="InterPro" id="IPR036259">
    <property type="entry name" value="MFS_trans_sf"/>
</dbReference>
<organism evidence="11 12">
    <name type="scientific">Streptomyces mimosae</name>
    <dbReference type="NCBI Taxonomy" id="2586635"/>
    <lineage>
        <taxon>Bacteria</taxon>
        <taxon>Bacillati</taxon>
        <taxon>Actinomycetota</taxon>
        <taxon>Actinomycetes</taxon>
        <taxon>Kitasatosporales</taxon>
        <taxon>Streptomycetaceae</taxon>
        <taxon>Streptomyces</taxon>
    </lineage>
</organism>
<keyword evidence="12" id="KW-1185">Reference proteome</keyword>
<feature type="transmembrane region" description="Helical" evidence="9">
    <location>
        <begin position="105"/>
        <end position="126"/>
    </location>
</feature>
<evidence type="ECO:0000256" key="5">
    <source>
        <dbReference type="ARBA" id="ARBA00022692"/>
    </source>
</evidence>
<keyword evidence="4" id="KW-1003">Cell membrane</keyword>
<evidence type="ECO:0000256" key="9">
    <source>
        <dbReference type="SAM" id="Phobius"/>
    </source>
</evidence>
<dbReference type="EMBL" id="VDLY02000008">
    <property type="protein sequence ID" value="KAB8165205.1"/>
    <property type="molecule type" value="Genomic_DNA"/>
</dbReference>
<dbReference type="Gene3D" id="1.20.1720.10">
    <property type="entry name" value="Multidrug resistance protein D"/>
    <property type="match status" value="1"/>
</dbReference>
<feature type="transmembrane region" description="Helical" evidence="9">
    <location>
        <begin position="200"/>
        <end position="218"/>
    </location>
</feature>
<evidence type="ECO:0000256" key="8">
    <source>
        <dbReference type="ARBA" id="ARBA00023251"/>
    </source>
</evidence>
<dbReference type="RefSeq" id="WP_139668270.1">
    <property type="nucleotide sequence ID" value="NZ_VDLY02000008.1"/>
</dbReference>
<keyword evidence="3" id="KW-0813">Transport</keyword>
<feature type="transmembrane region" description="Helical" evidence="9">
    <location>
        <begin position="403"/>
        <end position="421"/>
    </location>
</feature>
<evidence type="ECO:0000256" key="4">
    <source>
        <dbReference type="ARBA" id="ARBA00022475"/>
    </source>
</evidence>
<dbReference type="InterPro" id="IPR004638">
    <property type="entry name" value="EmrB-like"/>
</dbReference>
<evidence type="ECO:0000256" key="6">
    <source>
        <dbReference type="ARBA" id="ARBA00022989"/>
    </source>
</evidence>
<feature type="transmembrane region" description="Helical" evidence="9">
    <location>
        <begin position="330"/>
        <end position="348"/>
    </location>
</feature>
<reference evidence="11" key="1">
    <citation type="submission" date="2019-10" db="EMBL/GenBank/DDBJ databases">
        <title>Nonomuraea sp. nov., isolated from Phyllanthus amarus.</title>
        <authorList>
            <person name="Klykleung N."/>
            <person name="Tanasupawat S."/>
        </authorList>
    </citation>
    <scope>NUCLEOTIDE SEQUENCE [LARGE SCALE GENOMIC DNA]</scope>
    <source>
        <strain evidence="11">3MP-10</strain>
    </source>
</reference>
<comment type="subcellular location">
    <subcellularLocation>
        <location evidence="1">Cell membrane</location>
        <topology evidence="1">Multi-pass membrane protein</topology>
    </subcellularLocation>
</comment>
<dbReference type="PRINTS" id="PR01036">
    <property type="entry name" value="TCRTETB"/>
</dbReference>
<feature type="transmembrane region" description="Helical" evidence="9">
    <location>
        <begin position="138"/>
        <end position="160"/>
    </location>
</feature>
<keyword evidence="7 9" id="KW-0472">Membrane</keyword>
<dbReference type="PANTHER" id="PTHR42718">
    <property type="entry name" value="MAJOR FACILITATOR SUPERFAMILY MULTIDRUG TRANSPORTER MFSC"/>
    <property type="match status" value="1"/>
</dbReference>
<dbReference type="InterPro" id="IPR020846">
    <property type="entry name" value="MFS_dom"/>
</dbReference>
<feature type="transmembrane region" description="Helical" evidence="9">
    <location>
        <begin position="166"/>
        <end position="188"/>
    </location>
</feature>
<dbReference type="GO" id="GO:0046677">
    <property type="term" value="P:response to antibiotic"/>
    <property type="evidence" value="ECO:0007669"/>
    <property type="project" value="UniProtKB-KW"/>
</dbReference>
<comment type="similarity">
    <text evidence="2">Belongs to the major facilitator superfamily. EmrB family.</text>
</comment>
<dbReference type="PANTHER" id="PTHR42718:SF9">
    <property type="entry name" value="MAJOR FACILITATOR SUPERFAMILY MULTIDRUG TRANSPORTER MFSC"/>
    <property type="match status" value="1"/>
</dbReference>
<dbReference type="CDD" id="cd17321">
    <property type="entry name" value="MFS_MMR_MDR_like"/>
    <property type="match status" value="1"/>
</dbReference>
<sequence length="516" mass="53544">MSMTGPRAPRRWWALAALGLISLTLGFDLTILNVALPTLSADLRIGTDEQQWVVNAYLVVNAAAVLPGGLLGDRFGRRRTLLVGLGIVLLGSALGALAGGTAQLLVARALMGLGAGLIVPLTVALLPTFFPPAERPKALAVLATTFAAGMPIGPLVGGWLLDEFPWGALFLVNLPVLGLAAVACWLLLPESSDPDAARVNPLSTALLALGIGSLLYAVIEGAERGWDRPLILLTLCAPLPLLTWALLRESRRRRPMVDLRLLRDPAFGWPVLFSALASLILAGLLFFLPQYLQAVRGHDSFATGVRLLPLLAGLLLTVRGCGPLVRHFGTGAVVASGLVMLSFAGFLGSSVLADAGEGQLAIWLAITGLGLGLAMVPAVNAAMNALPPDRFGIGSGMLSTMRLLGSALGVALLGSLLAHSYRSGLRTEGLPPEAAEQAGRSVTAAHQWAETLNHPELADAADAAFTHATSVALFVCGYLALLSGLLAAWLLARSTPASATRLSQAGLPHAEPDTGG</sequence>
<dbReference type="OrthoDB" id="9781469at2"/>
<dbReference type="AlphaFoldDB" id="A0A5N6AAA6"/>
<comment type="caution">
    <text evidence="11">The sequence shown here is derived from an EMBL/GenBank/DDBJ whole genome shotgun (WGS) entry which is preliminary data.</text>
</comment>
<evidence type="ECO:0000256" key="7">
    <source>
        <dbReference type="ARBA" id="ARBA00023136"/>
    </source>
</evidence>
<evidence type="ECO:0000313" key="11">
    <source>
        <dbReference type="EMBL" id="KAB8165205.1"/>
    </source>
</evidence>
<dbReference type="GO" id="GO:0005886">
    <property type="term" value="C:plasma membrane"/>
    <property type="evidence" value="ECO:0007669"/>
    <property type="project" value="UniProtKB-SubCell"/>
</dbReference>
<feature type="transmembrane region" description="Helical" evidence="9">
    <location>
        <begin position="80"/>
        <end position="99"/>
    </location>
</feature>
<dbReference type="GO" id="GO:0022857">
    <property type="term" value="F:transmembrane transporter activity"/>
    <property type="evidence" value="ECO:0007669"/>
    <property type="project" value="InterPro"/>
</dbReference>
<evidence type="ECO:0000256" key="1">
    <source>
        <dbReference type="ARBA" id="ARBA00004651"/>
    </source>
</evidence>
<feature type="transmembrane region" description="Helical" evidence="9">
    <location>
        <begin position="471"/>
        <end position="492"/>
    </location>
</feature>
<dbReference type="Gene3D" id="1.20.1250.20">
    <property type="entry name" value="MFS general substrate transporter like domains"/>
    <property type="match status" value="1"/>
</dbReference>
<dbReference type="InterPro" id="IPR011701">
    <property type="entry name" value="MFS"/>
</dbReference>
<proteinExistence type="inferred from homology"/>
<feature type="transmembrane region" description="Helical" evidence="9">
    <location>
        <begin position="52"/>
        <end position="71"/>
    </location>
</feature>
<keyword evidence="8" id="KW-0046">Antibiotic resistance</keyword>
<dbReference type="SUPFAM" id="SSF103473">
    <property type="entry name" value="MFS general substrate transporter"/>
    <property type="match status" value="1"/>
</dbReference>
<evidence type="ECO:0000259" key="10">
    <source>
        <dbReference type="PROSITE" id="PS50850"/>
    </source>
</evidence>
<dbReference type="PROSITE" id="PS50850">
    <property type="entry name" value="MFS"/>
    <property type="match status" value="1"/>
</dbReference>
<protein>
    <submittedName>
        <fullName evidence="11">DHA2 family efflux MFS transporter permease subunit</fullName>
    </submittedName>
</protein>
<gene>
    <name evidence="11" type="ORF">FH607_013935</name>
</gene>
<evidence type="ECO:0000256" key="2">
    <source>
        <dbReference type="ARBA" id="ARBA00008537"/>
    </source>
</evidence>
<keyword evidence="6 9" id="KW-1133">Transmembrane helix</keyword>
<keyword evidence="5 9" id="KW-0812">Transmembrane</keyword>
<dbReference type="Proteomes" id="UP000314251">
    <property type="component" value="Unassembled WGS sequence"/>
</dbReference>